<evidence type="ECO:0000259" key="1">
    <source>
        <dbReference type="Pfam" id="PF13568"/>
    </source>
</evidence>
<dbReference type="Pfam" id="PF13568">
    <property type="entry name" value="OMP_b-brl_2"/>
    <property type="match status" value="1"/>
</dbReference>
<organism evidence="2">
    <name type="scientific">bioreactor metagenome</name>
    <dbReference type="NCBI Taxonomy" id="1076179"/>
    <lineage>
        <taxon>unclassified sequences</taxon>
        <taxon>metagenomes</taxon>
        <taxon>ecological metagenomes</taxon>
    </lineage>
</organism>
<evidence type="ECO:0000313" key="2">
    <source>
        <dbReference type="EMBL" id="MPM51404.1"/>
    </source>
</evidence>
<name>A0A645AP74_9ZZZZ</name>
<sequence>MKKRIIHFVVLLLIVAPSFAQFRTGVKGGGNISNINMNMGGVELEIYEPRMGVHAGFMAEYMFGAHFGLHSELMYFYSGAAIDSEKYMQGLEVPDGASLEGYVDMHTFQLPLYLKTKFAVSPNAKLYVMGGGFATFAPTANQHMRTSYEQESIKVKWSLFEPKIRILDTEESNVYMQQRWNVGLAAEIGAEIMDKITVGVGFRHVLNNMAAFGYMVGGGSLKPTTQMWTASVSVGYFF</sequence>
<dbReference type="InterPro" id="IPR011250">
    <property type="entry name" value="OMP/PagP_B-barrel"/>
</dbReference>
<accession>A0A645AP74</accession>
<reference evidence="2" key="1">
    <citation type="submission" date="2019-08" db="EMBL/GenBank/DDBJ databases">
        <authorList>
            <person name="Kucharzyk K."/>
            <person name="Murdoch R.W."/>
            <person name="Higgins S."/>
            <person name="Loffler F."/>
        </authorList>
    </citation>
    <scope>NUCLEOTIDE SEQUENCE</scope>
</reference>
<dbReference type="EMBL" id="VSSQ01013400">
    <property type="protein sequence ID" value="MPM51404.1"/>
    <property type="molecule type" value="Genomic_DNA"/>
</dbReference>
<protein>
    <recommendedName>
        <fullName evidence="1">Outer membrane protein beta-barrel domain-containing protein</fullName>
    </recommendedName>
</protein>
<dbReference type="SUPFAM" id="SSF56925">
    <property type="entry name" value="OMPA-like"/>
    <property type="match status" value="1"/>
</dbReference>
<dbReference type="InterPro" id="IPR025665">
    <property type="entry name" value="Beta-barrel_OMP_2"/>
</dbReference>
<comment type="caution">
    <text evidence="2">The sequence shown here is derived from an EMBL/GenBank/DDBJ whole genome shotgun (WGS) entry which is preliminary data.</text>
</comment>
<gene>
    <name evidence="2" type="ORF">SDC9_98152</name>
</gene>
<dbReference type="AlphaFoldDB" id="A0A645AP74"/>
<proteinExistence type="predicted"/>
<feature type="domain" description="Outer membrane protein beta-barrel" evidence="1">
    <location>
        <begin position="19"/>
        <end position="209"/>
    </location>
</feature>